<protein>
    <submittedName>
        <fullName evidence="1">Uncharacterized protein</fullName>
    </submittedName>
</protein>
<sequence length="20" mass="2223">MLPLLPVPEVLKARGCRRSS</sequence>
<dbReference type="EMBL" id="GGEC01081708">
    <property type="protein sequence ID" value="MBX62192.1"/>
    <property type="molecule type" value="Transcribed_RNA"/>
</dbReference>
<organism evidence="1">
    <name type="scientific">Rhizophora mucronata</name>
    <name type="common">Asiatic mangrove</name>
    <dbReference type="NCBI Taxonomy" id="61149"/>
    <lineage>
        <taxon>Eukaryota</taxon>
        <taxon>Viridiplantae</taxon>
        <taxon>Streptophyta</taxon>
        <taxon>Embryophyta</taxon>
        <taxon>Tracheophyta</taxon>
        <taxon>Spermatophyta</taxon>
        <taxon>Magnoliopsida</taxon>
        <taxon>eudicotyledons</taxon>
        <taxon>Gunneridae</taxon>
        <taxon>Pentapetalae</taxon>
        <taxon>rosids</taxon>
        <taxon>fabids</taxon>
        <taxon>Malpighiales</taxon>
        <taxon>Rhizophoraceae</taxon>
        <taxon>Rhizophora</taxon>
    </lineage>
</organism>
<accession>A0A2P2Q5C2</accession>
<reference evidence="1" key="1">
    <citation type="submission" date="2018-02" db="EMBL/GenBank/DDBJ databases">
        <title>Rhizophora mucronata_Transcriptome.</title>
        <authorList>
            <person name="Meera S.P."/>
            <person name="Sreeshan A."/>
            <person name="Augustine A."/>
        </authorList>
    </citation>
    <scope>NUCLEOTIDE SEQUENCE</scope>
    <source>
        <tissue evidence="1">Leaf</tissue>
    </source>
</reference>
<dbReference type="AlphaFoldDB" id="A0A2P2Q5C2"/>
<name>A0A2P2Q5C2_RHIMU</name>
<proteinExistence type="predicted"/>
<evidence type="ECO:0000313" key="1">
    <source>
        <dbReference type="EMBL" id="MBX62192.1"/>
    </source>
</evidence>